<evidence type="ECO:0000256" key="2">
    <source>
        <dbReference type="SAM" id="Coils"/>
    </source>
</evidence>
<organism evidence="4 5">
    <name type="scientific">Cynoglossus semilaevis</name>
    <name type="common">Tongue sole</name>
    <dbReference type="NCBI Taxonomy" id="244447"/>
    <lineage>
        <taxon>Eukaryota</taxon>
        <taxon>Metazoa</taxon>
        <taxon>Chordata</taxon>
        <taxon>Craniata</taxon>
        <taxon>Vertebrata</taxon>
        <taxon>Euteleostomi</taxon>
        <taxon>Actinopterygii</taxon>
        <taxon>Neopterygii</taxon>
        <taxon>Teleostei</taxon>
        <taxon>Neoteleostei</taxon>
        <taxon>Acanthomorphata</taxon>
        <taxon>Carangaria</taxon>
        <taxon>Pleuronectiformes</taxon>
        <taxon>Pleuronectoidei</taxon>
        <taxon>Cynoglossidae</taxon>
        <taxon>Cynoglossinae</taxon>
        <taxon>Cynoglossus</taxon>
    </lineage>
</organism>
<dbReference type="GeneTree" id="ENSGT01050000244951"/>
<name>A0A3P8WBW0_CYNSE</name>
<feature type="domain" description="Liprin-beta-1/2 coiled-coil" evidence="3">
    <location>
        <begin position="94"/>
        <end position="193"/>
    </location>
</feature>
<evidence type="ECO:0000313" key="5">
    <source>
        <dbReference type="Proteomes" id="UP000265120"/>
    </source>
</evidence>
<dbReference type="PANTHER" id="PTHR12587">
    <property type="entry name" value="LAR INTERACTING PROTEIN LIP -RELATED PROTEIN"/>
    <property type="match status" value="1"/>
</dbReference>
<evidence type="ECO:0000313" key="4">
    <source>
        <dbReference type="Ensembl" id="ENSCSEP00000023136.1"/>
    </source>
</evidence>
<evidence type="ECO:0000259" key="3">
    <source>
        <dbReference type="Pfam" id="PF26022"/>
    </source>
</evidence>
<reference evidence="4" key="2">
    <citation type="submission" date="2025-08" db="UniProtKB">
        <authorList>
            <consortium name="Ensembl"/>
        </authorList>
    </citation>
    <scope>IDENTIFICATION</scope>
</reference>
<feature type="coiled-coil region" evidence="2">
    <location>
        <begin position="90"/>
        <end position="145"/>
    </location>
</feature>
<accession>A0A3P8WBW0</accession>
<keyword evidence="2" id="KW-0175">Coiled coil</keyword>
<dbReference type="GO" id="GO:0048786">
    <property type="term" value="C:presynaptic active zone"/>
    <property type="evidence" value="ECO:0007669"/>
    <property type="project" value="TreeGrafter"/>
</dbReference>
<evidence type="ECO:0000256" key="1">
    <source>
        <dbReference type="ARBA" id="ARBA00022737"/>
    </source>
</evidence>
<dbReference type="GO" id="GO:0007528">
    <property type="term" value="P:neuromuscular junction development"/>
    <property type="evidence" value="ECO:0007669"/>
    <property type="project" value="TreeGrafter"/>
</dbReference>
<proteinExistence type="predicted"/>
<dbReference type="OMA" id="FNIYYIM"/>
<dbReference type="InterPro" id="IPR029515">
    <property type="entry name" value="Liprin"/>
</dbReference>
<dbReference type="InParanoid" id="A0A3P8WBW0"/>
<protein>
    <recommendedName>
        <fullName evidence="3">Liprin-beta-1/2 coiled-coil domain-containing protein</fullName>
    </recommendedName>
</protein>
<dbReference type="Gene3D" id="1.20.5.340">
    <property type="match status" value="1"/>
</dbReference>
<dbReference type="AlphaFoldDB" id="A0A3P8WBW0"/>
<dbReference type="STRING" id="244447.ENSCSEP00000023136"/>
<reference evidence="4 5" key="1">
    <citation type="journal article" date="2014" name="Nat. Genet.">
        <title>Whole-genome sequence of a flatfish provides insights into ZW sex chromosome evolution and adaptation to a benthic lifestyle.</title>
        <authorList>
            <person name="Chen S."/>
            <person name="Zhang G."/>
            <person name="Shao C."/>
            <person name="Huang Q."/>
            <person name="Liu G."/>
            <person name="Zhang P."/>
            <person name="Song W."/>
            <person name="An N."/>
            <person name="Chalopin D."/>
            <person name="Volff J.N."/>
            <person name="Hong Y."/>
            <person name="Li Q."/>
            <person name="Sha Z."/>
            <person name="Zhou H."/>
            <person name="Xie M."/>
            <person name="Yu Q."/>
            <person name="Liu Y."/>
            <person name="Xiang H."/>
            <person name="Wang N."/>
            <person name="Wu K."/>
            <person name="Yang C."/>
            <person name="Zhou Q."/>
            <person name="Liao X."/>
            <person name="Yang L."/>
            <person name="Hu Q."/>
            <person name="Zhang J."/>
            <person name="Meng L."/>
            <person name="Jin L."/>
            <person name="Tian Y."/>
            <person name="Lian J."/>
            <person name="Yang J."/>
            <person name="Miao G."/>
            <person name="Liu S."/>
            <person name="Liang Z."/>
            <person name="Yan F."/>
            <person name="Li Y."/>
            <person name="Sun B."/>
            <person name="Zhang H."/>
            <person name="Zhang J."/>
            <person name="Zhu Y."/>
            <person name="Du M."/>
            <person name="Zhao Y."/>
            <person name="Schartl M."/>
            <person name="Tang Q."/>
            <person name="Wang J."/>
        </authorList>
    </citation>
    <scope>NUCLEOTIDE SEQUENCE</scope>
</reference>
<dbReference type="InterPro" id="IPR058914">
    <property type="entry name" value="LIPB1/2_CC"/>
</dbReference>
<dbReference type="PANTHER" id="PTHR12587:SF18">
    <property type="entry name" value="LIPRIN-BETA-2"/>
    <property type="match status" value="1"/>
</dbReference>
<keyword evidence="5" id="KW-1185">Reference proteome</keyword>
<reference evidence="4" key="3">
    <citation type="submission" date="2025-09" db="UniProtKB">
        <authorList>
            <consortium name="Ensembl"/>
        </authorList>
    </citation>
    <scope>IDENTIFICATION</scope>
</reference>
<keyword evidence="1" id="KW-0677">Repeat</keyword>
<dbReference type="Proteomes" id="UP000265120">
    <property type="component" value="Chromosome 5"/>
</dbReference>
<sequence length="237" mass="26745">MASNASHMLENALQQMDDIIAGKRCCLNLYSLGGIKQTLQLIEGLRAALEAEWSEEEKLALRERVSADTASVILKWIDRNQVNRHPNSNSDSYQERLSRLEGDKESLVLQVSVLTDQVEAQGSKISDLESSLVEYQQKLNSTEEMLQQELLHRTSLEGQKLSLMGEVSYLKLKLADMEGKQQSNGAERQHKAEFLVWKPTGIFLCLALCLPPSVFFHSRRTSKQTINSANWATILVR</sequence>
<dbReference type="Pfam" id="PF26022">
    <property type="entry name" value="CC_Liprin_beta"/>
    <property type="match status" value="1"/>
</dbReference>
<dbReference type="Ensembl" id="ENSCSET00000023441.1">
    <property type="protein sequence ID" value="ENSCSEP00000023136.1"/>
    <property type="gene ID" value="ENSCSEG00000014751.1"/>
</dbReference>